<reference evidence="2" key="1">
    <citation type="submission" date="2021-01" db="EMBL/GenBank/DDBJ databases">
        <title>Marivirga aurantiaca sp. nov., isolated from intertidal surface sediments.</title>
        <authorList>
            <person name="Zhang M."/>
        </authorList>
    </citation>
    <scope>NUCLEOTIDE SEQUENCE</scope>
    <source>
        <strain evidence="2">S37H4</strain>
    </source>
</reference>
<gene>
    <name evidence="2" type="ORF">JKA74_07775</name>
</gene>
<dbReference type="Proteomes" id="UP000611723">
    <property type="component" value="Unassembled WGS sequence"/>
</dbReference>
<keyword evidence="1" id="KW-1133">Transmembrane helix</keyword>
<dbReference type="EMBL" id="JAEQBW010000002">
    <property type="protein sequence ID" value="MBK6264931.1"/>
    <property type="molecule type" value="Genomic_DNA"/>
</dbReference>
<dbReference type="RefSeq" id="WP_201430594.1">
    <property type="nucleotide sequence ID" value="NZ_JAEQBW010000002.1"/>
</dbReference>
<evidence type="ECO:0000256" key="1">
    <source>
        <dbReference type="SAM" id="Phobius"/>
    </source>
</evidence>
<keyword evidence="3" id="KW-1185">Reference proteome</keyword>
<sequence length="68" mass="7534">MEIAKRAKEELEHRVSDIEAFINRRGLGSGYLNKAKRAQRNINIALLAVGVITVAGITIWALRSGEDE</sequence>
<evidence type="ECO:0000313" key="3">
    <source>
        <dbReference type="Proteomes" id="UP000611723"/>
    </source>
</evidence>
<dbReference type="AlphaFoldDB" id="A0A934WY27"/>
<protein>
    <submittedName>
        <fullName evidence="2">Uncharacterized protein</fullName>
    </submittedName>
</protein>
<name>A0A934WY27_9BACT</name>
<evidence type="ECO:0000313" key="2">
    <source>
        <dbReference type="EMBL" id="MBK6264931.1"/>
    </source>
</evidence>
<feature type="transmembrane region" description="Helical" evidence="1">
    <location>
        <begin position="42"/>
        <end position="62"/>
    </location>
</feature>
<keyword evidence="1" id="KW-0812">Transmembrane</keyword>
<comment type="caution">
    <text evidence="2">The sequence shown here is derived from an EMBL/GenBank/DDBJ whole genome shotgun (WGS) entry which is preliminary data.</text>
</comment>
<keyword evidence="1" id="KW-0472">Membrane</keyword>
<organism evidence="2 3">
    <name type="scientific">Marivirga aurantiaca</name>
    <dbReference type="NCBI Taxonomy" id="2802615"/>
    <lineage>
        <taxon>Bacteria</taxon>
        <taxon>Pseudomonadati</taxon>
        <taxon>Bacteroidota</taxon>
        <taxon>Cytophagia</taxon>
        <taxon>Cytophagales</taxon>
        <taxon>Marivirgaceae</taxon>
        <taxon>Marivirga</taxon>
    </lineage>
</organism>
<proteinExistence type="predicted"/>
<accession>A0A934WY27</accession>